<evidence type="ECO:0000256" key="4">
    <source>
        <dbReference type="ARBA" id="ARBA00023015"/>
    </source>
</evidence>
<dbReference type="GO" id="GO:0005634">
    <property type="term" value="C:nucleus"/>
    <property type="evidence" value="ECO:0007669"/>
    <property type="project" value="UniProtKB-SubCell"/>
</dbReference>
<dbReference type="EMBL" id="CP028776">
    <property type="protein sequence ID" value="AWU77791.1"/>
    <property type="molecule type" value="Genomic_DNA"/>
</dbReference>
<evidence type="ECO:0000313" key="11">
    <source>
        <dbReference type="Proteomes" id="UP000249293"/>
    </source>
</evidence>
<feature type="compositionally biased region" description="Acidic residues" evidence="8">
    <location>
        <begin position="518"/>
        <end position="541"/>
    </location>
</feature>
<proteinExistence type="predicted"/>
<feature type="region of interest" description="Disordered" evidence="8">
    <location>
        <begin position="160"/>
        <end position="184"/>
    </location>
</feature>
<dbReference type="PANTHER" id="PTHR31845:SF34">
    <property type="entry name" value="TRANSCRIPTIONAL ACTIVATOR OF PROTEASES PRTT"/>
    <property type="match status" value="1"/>
</dbReference>
<evidence type="ECO:0000256" key="5">
    <source>
        <dbReference type="ARBA" id="ARBA00023125"/>
    </source>
</evidence>
<keyword evidence="11" id="KW-1185">Reference proteome</keyword>
<feature type="domain" description="Zn(2)-C6 fungal-type" evidence="9">
    <location>
        <begin position="21"/>
        <end position="53"/>
    </location>
</feature>
<feature type="compositionally biased region" description="Low complexity" evidence="8">
    <location>
        <begin position="164"/>
        <end position="174"/>
    </location>
</feature>
<gene>
    <name evidence="10" type="ORF">C5L36_0D05170</name>
</gene>
<comment type="subcellular location">
    <subcellularLocation>
        <location evidence="1">Nucleus</location>
    </subcellularLocation>
</comment>
<dbReference type="GO" id="GO:0000976">
    <property type="term" value="F:transcription cis-regulatory region binding"/>
    <property type="evidence" value="ECO:0007669"/>
    <property type="project" value="TreeGrafter"/>
</dbReference>
<keyword evidence="3" id="KW-0862">Zinc</keyword>
<evidence type="ECO:0000256" key="8">
    <source>
        <dbReference type="SAM" id="MobiDB-lite"/>
    </source>
</evidence>
<feature type="compositionally biased region" description="Polar residues" evidence="8">
    <location>
        <begin position="175"/>
        <end position="184"/>
    </location>
</feature>
<keyword evidence="7" id="KW-0539">Nucleus</keyword>
<dbReference type="KEGG" id="pkz:C5L36_0D05170"/>
<dbReference type="GO" id="GO:0000981">
    <property type="term" value="F:DNA-binding transcription factor activity, RNA polymerase II-specific"/>
    <property type="evidence" value="ECO:0007669"/>
    <property type="project" value="InterPro"/>
</dbReference>
<sequence>MADENGVQKKRRRAHTRASKACTFCRQQKTRCLRSDESVACLRCLSLKLDCSLLSETGRRNEFPILNVNLNSNHNNSINPVTQLSSQPVTRQSSLSYSKLPSPQPSQYQYEQSNSNHIFPSLASTLQNNPYERQPQFHPKYNDPVHHQFFYNNPIPPTSTHRLSQSFVSSHSPSQNYQQNNCHSTPTVNHMSSINDAEFDPRSTKIDSIDSTVKQILHLLRSDNRMLTSISESDKDISSDEALLKLLPILSTPINNTNIPNQSLSFSPISFLNLSTEISGTEQAISLPLCIQQQLYPLHSFRPIYQDIITTKILTFNQAVQLVDIFRDRYGRWLSFPPLISTRKLIIRLRKRCPLLLTLACLLSLKYGDPLLKQKIWYKLNKIVCKEIHWLNSTYSGSLEELQCLVILGAYCIGLSDLTTDEIENGNPILLLDGWHLSGVGLTLFEKINHYGFGDQMYGPEVESQWKANNEEMKEKVSSNLNVQNLYNASGSGNKIVGRNTANDNDDDDDVINRSGEGEYEEQGSDVYDDENDDDEDDEYEDNEEFNFLTLHRIWNTLVLVHLAYCLFYGRRSWISIERLKPVEVSDISSATNFDFRIIGEIHIYLICYRFLFEDEPYRLLRKGINLWLERWQDTFGQASNQFVEIDYHFVEILVKIKSLKLDPHTFFNMNFNNLKELTELRKHALAILYLIDSVNDDSYFAFLSDQIHMMVFYATDILISTMSAINKLEKESHVSPSETLDNSQVNRDILNLIFRFRTVATTKNDTFYKYYSILERNYDSKLREPAVL</sequence>
<dbReference type="InterPro" id="IPR036864">
    <property type="entry name" value="Zn2-C6_fun-type_DNA-bd_sf"/>
</dbReference>
<evidence type="ECO:0000256" key="1">
    <source>
        <dbReference type="ARBA" id="ARBA00004123"/>
    </source>
</evidence>
<name>A0A2U9R9B2_PICKU</name>
<organism evidence="10 11">
    <name type="scientific">Pichia kudriavzevii</name>
    <name type="common">Yeast</name>
    <name type="synonym">Issatchenkia orientalis</name>
    <dbReference type="NCBI Taxonomy" id="4909"/>
    <lineage>
        <taxon>Eukaryota</taxon>
        <taxon>Fungi</taxon>
        <taxon>Dikarya</taxon>
        <taxon>Ascomycota</taxon>
        <taxon>Saccharomycotina</taxon>
        <taxon>Pichiomycetes</taxon>
        <taxon>Pichiales</taxon>
        <taxon>Pichiaceae</taxon>
        <taxon>Pichia</taxon>
    </lineage>
</organism>
<dbReference type="Gene3D" id="4.10.240.10">
    <property type="entry name" value="Zn(2)-C6 fungal-type DNA-binding domain"/>
    <property type="match status" value="1"/>
</dbReference>
<dbReference type="SUPFAM" id="SSF57701">
    <property type="entry name" value="Zn2/Cys6 DNA-binding domain"/>
    <property type="match status" value="1"/>
</dbReference>
<dbReference type="GeneID" id="40385620"/>
<dbReference type="InterPro" id="IPR051089">
    <property type="entry name" value="prtT"/>
</dbReference>
<feature type="region of interest" description="Disordered" evidence="8">
    <location>
        <begin position="78"/>
        <end position="110"/>
    </location>
</feature>
<dbReference type="CDD" id="cd00067">
    <property type="entry name" value="GAL4"/>
    <property type="match status" value="1"/>
</dbReference>
<dbReference type="Proteomes" id="UP000249293">
    <property type="component" value="Chromosome 4"/>
</dbReference>
<evidence type="ECO:0000256" key="7">
    <source>
        <dbReference type="ARBA" id="ARBA00023242"/>
    </source>
</evidence>
<evidence type="ECO:0000313" key="10">
    <source>
        <dbReference type="EMBL" id="AWU77791.1"/>
    </source>
</evidence>
<feature type="compositionally biased region" description="Polar residues" evidence="8">
    <location>
        <begin position="82"/>
        <end position="91"/>
    </location>
</feature>
<evidence type="ECO:0000256" key="6">
    <source>
        <dbReference type="ARBA" id="ARBA00023163"/>
    </source>
</evidence>
<keyword evidence="4" id="KW-0805">Transcription regulation</keyword>
<dbReference type="PROSITE" id="PS50048">
    <property type="entry name" value="ZN2_CY6_FUNGAL_2"/>
    <property type="match status" value="1"/>
</dbReference>
<evidence type="ECO:0000256" key="3">
    <source>
        <dbReference type="ARBA" id="ARBA00022833"/>
    </source>
</evidence>
<dbReference type="PROSITE" id="PS00463">
    <property type="entry name" value="ZN2_CY6_FUNGAL_1"/>
    <property type="match status" value="1"/>
</dbReference>
<keyword evidence="6" id="KW-0804">Transcription</keyword>
<feature type="region of interest" description="Disordered" evidence="8">
    <location>
        <begin position="497"/>
        <end position="541"/>
    </location>
</feature>
<keyword evidence="2" id="KW-0479">Metal-binding</keyword>
<dbReference type="SMART" id="SM00066">
    <property type="entry name" value="GAL4"/>
    <property type="match status" value="1"/>
</dbReference>
<keyword evidence="5" id="KW-0238">DNA-binding</keyword>
<dbReference type="RefSeq" id="XP_029323268.1">
    <property type="nucleotide sequence ID" value="XM_029467408.1"/>
</dbReference>
<reference evidence="10 11" key="1">
    <citation type="submission" date="2018-06" db="EMBL/GenBank/DDBJ databases">
        <title>Population genomics shows no distinction between pathogenic Candida krusei and environmental Pichia kudriavzevii: One species, four names.</title>
        <authorList>
            <person name="Douglass A.P."/>
            <person name="Offei B."/>
            <person name="Braun-Galleani S."/>
            <person name="Coughlan A.Y."/>
            <person name="Martos A."/>
            <person name="Ortiz-Merino R.A."/>
            <person name="Byrne K.P."/>
            <person name="Wolfe K.H."/>
        </authorList>
    </citation>
    <scope>NUCLEOTIDE SEQUENCE [LARGE SCALE GENOMIC DNA]</scope>
    <source>
        <strain evidence="10 11">CBS573</strain>
    </source>
</reference>
<dbReference type="VEuPathDB" id="FungiDB:C5L36_0D05170"/>
<dbReference type="Pfam" id="PF00172">
    <property type="entry name" value="Zn_clus"/>
    <property type="match status" value="1"/>
</dbReference>
<dbReference type="InterPro" id="IPR001138">
    <property type="entry name" value="Zn2Cys6_DnaBD"/>
</dbReference>
<evidence type="ECO:0000256" key="2">
    <source>
        <dbReference type="ARBA" id="ARBA00022723"/>
    </source>
</evidence>
<feature type="compositionally biased region" description="Low complexity" evidence="8">
    <location>
        <begin position="92"/>
        <end position="110"/>
    </location>
</feature>
<dbReference type="AlphaFoldDB" id="A0A2U9R9B2"/>
<dbReference type="GO" id="GO:0008270">
    <property type="term" value="F:zinc ion binding"/>
    <property type="evidence" value="ECO:0007669"/>
    <property type="project" value="InterPro"/>
</dbReference>
<accession>A0A2U9R9B2</accession>
<dbReference type="PANTHER" id="PTHR31845">
    <property type="entry name" value="FINGER DOMAIN PROTEIN, PUTATIVE-RELATED"/>
    <property type="match status" value="1"/>
</dbReference>
<evidence type="ECO:0000259" key="9">
    <source>
        <dbReference type="PROSITE" id="PS50048"/>
    </source>
</evidence>
<dbReference type="OrthoDB" id="2595934at2759"/>
<protein>
    <recommendedName>
        <fullName evidence="9">Zn(2)-C6 fungal-type domain-containing protein</fullName>
    </recommendedName>
</protein>
<dbReference type="STRING" id="4909.A0A2U9R9B2"/>